<comment type="subcellular location">
    <subcellularLocation>
        <location evidence="1">Membrane</location>
    </subcellularLocation>
</comment>
<proteinExistence type="predicted"/>
<evidence type="ECO:0000256" key="1">
    <source>
        <dbReference type="ARBA" id="ARBA00004370"/>
    </source>
</evidence>
<feature type="transmembrane region" description="Helical" evidence="7">
    <location>
        <begin position="379"/>
        <end position="400"/>
    </location>
</feature>
<dbReference type="InterPro" id="IPR006593">
    <property type="entry name" value="Cyt_b561/ferric_Rdtase_TM"/>
</dbReference>
<dbReference type="InterPro" id="IPR015920">
    <property type="entry name" value="Cellobiose_DH-like_cyt"/>
</dbReference>
<evidence type="ECO:0000256" key="6">
    <source>
        <dbReference type="ARBA" id="ARBA00023136"/>
    </source>
</evidence>
<feature type="transmembrane region" description="Helical" evidence="7">
    <location>
        <begin position="243"/>
        <end position="268"/>
    </location>
</feature>
<reference evidence="11 12" key="1">
    <citation type="submission" date="2016-04" db="EMBL/GenBank/DDBJ databases">
        <title>A degradative enzymes factory behind the ericoid mycorrhizal symbiosis.</title>
        <authorList>
            <consortium name="DOE Joint Genome Institute"/>
            <person name="Martino E."/>
            <person name="Morin E."/>
            <person name="Grelet G."/>
            <person name="Kuo A."/>
            <person name="Kohler A."/>
            <person name="Daghino S."/>
            <person name="Barry K."/>
            <person name="Choi C."/>
            <person name="Cichocki N."/>
            <person name="Clum A."/>
            <person name="Copeland A."/>
            <person name="Hainaut M."/>
            <person name="Haridas S."/>
            <person name="Labutti K."/>
            <person name="Lindquist E."/>
            <person name="Lipzen A."/>
            <person name="Khouja H.-R."/>
            <person name="Murat C."/>
            <person name="Ohm R."/>
            <person name="Olson A."/>
            <person name="Spatafora J."/>
            <person name="Veneault-Fourrey C."/>
            <person name="Henrissat B."/>
            <person name="Grigoriev I."/>
            <person name="Martin F."/>
            <person name="Perotto S."/>
        </authorList>
    </citation>
    <scope>NUCLEOTIDE SEQUENCE [LARGE SCALE GENOMIC DNA]</scope>
    <source>
        <strain evidence="11 12">F</strain>
    </source>
</reference>
<evidence type="ECO:0000313" key="11">
    <source>
        <dbReference type="EMBL" id="PMD38608.1"/>
    </source>
</evidence>
<evidence type="ECO:0000313" key="12">
    <source>
        <dbReference type="Proteomes" id="UP000235786"/>
    </source>
</evidence>
<dbReference type="Proteomes" id="UP000235786">
    <property type="component" value="Unassembled WGS sequence"/>
</dbReference>
<dbReference type="CDD" id="cd08760">
    <property type="entry name" value="Cyt_b561_FRRS1_like"/>
    <property type="match status" value="1"/>
</dbReference>
<dbReference type="SMART" id="SM00664">
    <property type="entry name" value="DoH"/>
    <property type="match status" value="1"/>
</dbReference>
<keyword evidence="8" id="KW-0732">Signal</keyword>
<dbReference type="Gene3D" id="2.60.40.1210">
    <property type="entry name" value="Cellobiose dehydrogenase, cytochrome domain"/>
    <property type="match status" value="1"/>
</dbReference>
<keyword evidence="2" id="KW-0813">Transport</keyword>
<protein>
    <submittedName>
        <fullName evidence="11">Iron reductase domain protein</fullName>
    </submittedName>
</protein>
<gene>
    <name evidence="11" type="ORF">L207DRAFT_530097</name>
</gene>
<name>A0A2J6RJD0_HYAVF</name>
<dbReference type="OrthoDB" id="19261at2759"/>
<dbReference type="PANTHER" id="PTHR47797">
    <property type="entry name" value="DEHYDROGENASE, PUTATIVE (AFU_ORTHOLOGUE AFUA_8G05805)-RELATED"/>
    <property type="match status" value="1"/>
</dbReference>
<evidence type="ECO:0000256" key="7">
    <source>
        <dbReference type="SAM" id="Phobius"/>
    </source>
</evidence>
<feature type="domain" description="Cytochrome b561" evidence="10">
    <location>
        <begin position="249"/>
        <end position="369"/>
    </location>
</feature>
<sequence>MQTTRHLWLPFTLLSFLLLSAISAAAASESASASPSTQFCTTSTKEDVNTDLCFAFASSHNETTDAKDLSLHLSARFPAPGTGWAGVGVGSMMSGSLMFVMYPSTSDDAVTFSIRTTTVHNAPVALSVSSLAGKNGPDVHVTRKWVDEGGYSNVLVSCFGCDKWSGSTLDVRSLNQSWIWAWNGKQVMSSASEKVGLQKHGDKGVALLDMSTSYSPTGPLPIAQVSDSRLSTPSKPKHHAHSAFGLVSIHGFVLSSSFLALSLGLVAIRSGLAKSFKYHWMIQLVASAFILLGCGMGIILTFKHGGRFHTTHQWLGLLLGLGVVVQSWLGWRHHVIFVKIGRRTAVSNYHVWVGRTLVVIGNVNVAFGLKLGHASRTKYMFWLSGVGLQLAVLIPMWYFWSRGKKIFDVIGGNEVMDGAERGQYEDAGVEEEAFLVGDEDDIELDEDHRLDDKKEDI</sequence>
<evidence type="ECO:0000259" key="10">
    <source>
        <dbReference type="SMART" id="SM00665"/>
    </source>
</evidence>
<keyword evidence="12" id="KW-1185">Reference proteome</keyword>
<evidence type="ECO:0000259" key="9">
    <source>
        <dbReference type="SMART" id="SM00664"/>
    </source>
</evidence>
<dbReference type="SMART" id="SM00665">
    <property type="entry name" value="B561"/>
    <property type="match status" value="1"/>
</dbReference>
<dbReference type="Gene3D" id="1.20.120.1770">
    <property type="match status" value="1"/>
</dbReference>
<keyword evidence="4" id="KW-0249">Electron transport</keyword>
<evidence type="ECO:0000256" key="2">
    <source>
        <dbReference type="ARBA" id="ARBA00022448"/>
    </source>
</evidence>
<dbReference type="EMBL" id="KZ613947">
    <property type="protein sequence ID" value="PMD38608.1"/>
    <property type="molecule type" value="Genomic_DNA"/>
</dbReference>
<dbReference type="PANTHER" id="PTHR47797:SF3">
    <property type="entry name" value="CYTOCHROME B561 DOMAIN-CONTAINING PROTEIN"/>
    <property type="match status" value="1"/>
</dbReference>
<feature type="domain" description="DOMON" evidence="9">
    <location>
        <begin position="84"/>
        <end position="183"/>
    </location>
</feature>
<evidence type="ECO:0000256" key="4">
    <source>
        <dbReference type="ARBA" id="ARBA00022982"/>
    </source>
</evidence>
<dbReference type="SUPFAM" id="SSF49344">
    <property type="entry name" value="CBD9-like"/>
    <property type="match status" value="1"/>
</dbReference>
<dbReference type="STRING" id="1149755.A0A2J6RJD0"/>
<keyword evidence="5 7" id="KW-1133">Transmembrane helix</keyword>
<evidence type="ECO:0000256" key="3">
    <source>
        <dbReference type="ARBA" id="ARBA00022692"/>
    </source>
</evidence>
<organism evidence="11 12">
    <name type="scientific">Hyaloscypha variabilis (strain UAMH 11265 / GT02V1 / F)</name>
    <name type="common">Meliniomyces variabilis</name>
    <dbReference type="NCBI Taxonomy" id="1149755"/>
    <lineage>
        <taxon>Eukaryota</taxon>
        <taxon>Fungi</taxon>
        <taxon>Dikarya</taxon>
        <taxon>Ascomycota</taxon>
        <taxon>Pezizomycotina</taxon>
        <taxon>Leotiomycetes</taxon>
        <taxon>Helotiales</taxon>
        <taxon>Hyaloscyphaceae</taxon>
        <taxon>Hyaloscypha</taxon>
        <taxon>Hyaloscypha variabilis</taxon>
    </lineage>
</organism>
<feature type="chain" id="PRO_5014433217" evidence="8">
    <location>
        <begin position="28"/>
        <end position="457"/>
    </location>
</feature>
<feature type="transmembrane region" description="Helical" evidence="7">
    <location>
        <begin position="280"/>
        <end position="302"/>
    </location>
</feature>
<dbReference type="AlphaFoldDB" id="A0A2J6RJD0"/>
<evidence type="ECO:0000256" key="5">
    <source>
        <dbReference type="ARBA" id="ARBA00022989"/>
    </source>
</evidence>
<accession>A0A2J6RJD0</accession>
<dbReference type="CDD" id="cd09630">
    <property type="entry name" value="CDH_like_cytochrome"/>
    <property type="match status" value="1"/>
</dbReference>
<keyword evidence="3 7" id="KW-0812">Transmembrane</keyword>
<evidence type="ECO:0000256" key="8">
    <source>
        <dbReference type="SAM" id="SignalP"/>
    </source>
</evidence>
<dbReference type="InterPro" id="IPR005018">
    <property type="entry name" value="DOMON_domain"/>
</dbReference>
<dbReference type="Pfam" id="PF16010">
    <property type="entry name" value="CDH-cyt"/>
    <property type="match status" value="1"/>
</dbReference>
<keyword evidence="6 7" id="KW-0472">Membrane</keyword>
<feature type="signal peptide" evidence="8">
    <location>
        <begin position="1"/>
        <end position="27"/>
    </location>
</feature>
<feature type="transmembrane region" description="Helical" evidence="7">
    <location>
        <begin position="352"/>
        <end position="373"/>
    </location>
</feature>
<feature type="transmembrane region" description="Helical" evidence="7">
    <location>
        <begin position="314"/>
        <end position="331"/>
    </location>
</feature>
<dbReference type="GO" id="GO:0016020">
    <property type="term" value="C:membrane"/>
    <property type="evidence" value="ECO:0007669"/>
    <property type="project" value="UniProtKB-SubCell"/>
</dbReference>